<dbReference type="InParanoid" id="M4BC32"/>
<reference evidence="1" key="2">
    <citation type="submission" date="2015-06" db="UniProtKB">
        <authorList>
            <consortium name="EnsemblProtists"/>
        </authorList>
    </citation>
    <scope>IDENTIFICATION</scope>
    <source>
        <strain evidence="1">Emoy2</strain>
    </source>
</reference>
<dbReference type="EMBL" id="JH598116">
    <property type="status" value="NOT_ANNOTATED_CDS"/>
    <property type="molecule type" value="Genomic_DNA"/>
</dbReference>
<dbReference type="VEuPathDB" id="FungiDB:HpaG803847"/>
<evidence type="ECO:0000313" key="2">
    <source>
        <dbReference type="Proteomes" id="UP000011713"/>
    </source>
</evidence>
<accession>M4BC32</accession>
<dbReference type="Proteomes" id="UP000011713">
    <property type="component" value="Unassembled WGS sequence"/>
</dbReference>
<evidence type="ECO:0000313" key="1">
    <source>
        <dbReference type="EnsemblProtists" id="HpaP803847"/>
    </source>
</evidence>
<dbReference type="AlphaFoldDB" id="M4BC32"/>
<sequence>MFNRPNLDKNIRSTSRRWRSFGDDPNVDREMKRQDFSGHITMRPHISIFTPHEIFISDKAYRCHLRELPLELLSPKRKLVVALISERRL</sequence>
<name>M4BC32_HYAAE</name>
<dbReference type="HOGENOM" id="CLU_2459508_0_0_1"/>
<keyword evidence="2" id="KW-1185">Reference proteome</keyword>
<proteinExistence type="predicted"/>
<dbReference type="EnsemblProtists" id="HpaT803847">
    <property type="protein sequence ID" value="HpaP803847"/>
    <property type="gene ID" value="HpaG803847"/>
</dbReference>
<reference evidence="2" key="1">
    <citation type="journal article" date="2010" name="Science">
        <title>Signatures of adaptation to obligate biotrophy in the Hyaloperonospora arabidopsidis genome.</title>
        <authorList>
            <person name="Baxter L."/>
            <person name="Tripathy S."/>
            <person name="Ishaque N."/>
            <person name="Boot N."/>
            <person name="Cabral A."/>
            <person name="Kemen E."/>
            <person name="Thines M."/>
            <person name="Ah-Fong A."/>
            <person name="Anderson R."/>
            <person name="Badejoko W."/>
            <person name="Bittner-Eddy P."/>
            <person name="Boore J.L."/>
            <person name="Chibucos M.C."/>
            <person name="Coates M."/>
            <person name="Dehal P."/>
            <person name="Delehaunty K."/>
            <person name="Dong S."/>
            <person name="Downton P."/>
            <person name="Dumas B."/>
            <person name="Fabro G."/>
            <person name="Fronick C."/>
            <person name="Fuerstenberg S.I."/>
            <person name="Fulton L."/>
            <person name="Gaulin E."/>
            <person name="Govers F."/>
            <person name="Hughes L."/>
            <person name="Humphray S."/>
            <person name="Jiang R.H."/>
            <person name="Judelson H."/>
            <person name="Kamoun S."/>
            <person name="Kyung K."/>
            <person name="Meijer H."/>
            <person name="Minx P."/>
            <person name="Morris P."/>
            <person name="Nelson J."/>
            <person name="Phuntumart V."/>
            <person name="Qutob D."/>
            <person name="Rehmany A."/>
            <person name="Rougon-Cardoso A."/>
            <person name="Ryden P."/>
            <person name="Torto-Alalibo T."/>
            <person name="Studholme D."/>
            <person name="Wang Y."/>
            <person name="Win J."/>
            <person name="Wood J."/>
            <person name="Clifton S.W."/>
            <person name="Rogers J."/>
            <person name="Van den Ackerveken G."/>
            <person name="Jones J.D."/>
            <person name="McDowell J.M."/>
            <person name="Beynon J."/>
            <person name="Tyler B.M."/>
        </authorList>
    </citation>
    <scope>NUCLEOTIDE SEQUENCE [LARGE SCALE GENOMIC DNA]</scope>
    <source>
        <strain evidence="2">Emoy2</strain>
    </source>
</reference>
<protein>
    <submittedName>
        <fullName evidence="1">Uncharacterized protein</fullName>
    </submittedName>
</protein>
<organism evidence="1 2">
    <name type="scientific">Hyaloperonospora arabidopsidis (strain Emoy2)</name>
    <name type="common">Downy mildew agent</name>
    <name type="synonym">Peronospora arabidopsidis</name>
    <dbReference type="NCBI Taxonomy" id="559515"/>
    <lineage>
        <taxon>Eukaryota</taxon>
        <taxon>Sar</taxon>
        <taxon>Stramenopiles</taxon>
        <taxon>Oomycota</taxon>
        <taxon>Peronosporomycetes</taxon>
        <taxon>Peronosporales</taxon>
        <taxon>Peronosporaceae</taxon>
        <taxon>Hyaloperonospora</taxon>
    </lineage>
</organism>